<dbReference type="Proteomes" id="UP001600894">
    <property type="component" value="Unassembled WGS sequence"/>
</dbReference>
<proteinExistence type="predicted"/>
<keyword evidence="5" id="KW-1185">Reference proteome</keyword>
<dbReference type="InterPro" id="IPR045735">
    <property type="entry name" value="Spore_III_AA_AAA+_ATPase"/>
</dbReference>
<name>A0ABQ0B160_9FIRM</name>
<dbReference type="PANTHER" id="PTHR20953">
    <property type="entry name" value="KINASE-RELATED"/>
    <property type="match status" value="1"/>
</dbReference>
<dbReference type="PANTHER" id="PTHR20953:SF3">
    <property type="entry name" value="P-LOOP CONTAINING NUCLEOSIDE TRIPHOSPHATE HYDROLASES SUPERFAMILY PROTEIN"/>
    <property type="match status" value="1"/>
</dbReference>
<dbReference type="InterPro" id="IPR014217">
    <property type="entry name" value="Spore_III_AA"/>
</dbReference>
<protein>
    <submittedName>
        <fullName evidence="4">Stage III sporulation protein AA</fullName>
    </submittedName>
</protein>
<comment type="caution">
    <text evidence="4">The sequence shown here is derived from an EMBL/GenBank/DDBJ whole genome shotgun (WGS) entry which is preliminary data.</text>
</comment>
<accession>A0ABQ0B160</accession>
<evidence type="ECO:0000313" key="5">
    <source>
        <dbReference type="Proteomes" id="UP001600894"/>
    </source>
</evidence>
<sequence length="322" mass="35022">MEKREEITGLFPGSLRAALEGLELDFGRVRELRLRAGRPVLILYGENEYGITEDGRLAEVNGEAKSLLTVTERQIRETAELMGGFSLYAAQEELRQGYFTVRGGHRIGVAGKTVLKEREVGVLKSISFLNIRVAHEIRGCADGIMPFLYREGEFLNTVILSAPGCGKTTLLRDVIRQVSDGHRNRQTGRRVPGRTVGVVDERSELGACFQGVPQNDLGMRTDILDGCPKSQGMMMLIRSMSPAVVAVDEIGGKEDIKAVEYVKNCGCALAATIHGSSLGELKERPGIRELFEAGTFQRLIVLDHAGGAGHIRAVCDGTGTPL</sequence>
<evidence type="ECO:0000256" key="1">
    <source>
        <dbReference type="ARBA" id="ARBA00022741"/>
    </source>
</evidence>
<dbReference type="RefSeq" id="WP_176254374.1">
    <property type="nucleotide sequence ID" value="NZ_BAABXL010000001.1"/>
</dbReference>
<keyword evidence="1" id="KW-0547">Nucleotide-binding</keyword>
<gene>
    <name evidence="4" type="primary">spoIIIAA</name>
    <name evidence="4" type="ORF">F130042H8_30750</name>
</gene>
<dbReference type="NCBIfam" id="TIGR02858">
    <property type="entry name" value="spore_III_AA"/>
    <property type="match status" value="1"/>
</dbReference>
<reference evidence="4 5" key="1">
    <citation type="submission" date="2024-04" db="EMBL/GenBank/DDBJ databases">
        <title>Defined microbial consortia suppress multidrug-resistant proinflammatory Enterobacteriaceae via ecological control.</title>
        <authorList>
            <person name="Furuichi M."/>
            <person name="Kawaguchi T."/>
            <person name="Pust M."/>
            <person name="Yasuma K."/>
            <person name="Plichta D."/>
            <person name="Hasegawa N."/>
            <person name="Ohya T."/>
            <person name="Bhattarai S."/>
            <person name="Sasajima S."/>
            <person name="Aoto Y."/>
            <person name="Tuganbaev T."/>
            <person name="Yaginuma M."/>
            <person name="Ueda M."/>
            <person name="Okahashi N."/>
            <person name="Amafuji K."/>
            <person name="Kiridooshi Y."/>
            <person name="Sugita K."/>
            <person name="Strazar M."/>
            <person name="Skelly A."/>
            <person name="Suda W."/>
            <person name="Hattori M."/>
            <person name="Nakamoto N."/>
            <person name="Caballero S."/>
            <person name="Norman J."/>
            <person name="Olle B."/>
            <person name="Tanoue T."/>
            <person name="Arita M."/>
            <person name="Bucci V."/>
            <person name="Atarashi K."/>
            <person name="Xavier R."/>
            <person name="Honda K."/>
        </authorList>
    </citation>
    <scope>NUCLEOTIDE SEQUENCE [LARGE SCALE GENOMIC DNA]</scope>
    <source>
        <strain evidence="5">f13</strain>
    </source>
</reference>
<evidence type="ECO:0000313" key="4">
    <source>
        <dbReference type="EMBL" id="GAA6270015.1"/>
    </source>
</evidence>
<keyword evidence="2" id="KW-0067">ATP-binding</keyword>
<organism evidence="4 5">
    <name type="scientific">Enterocloster alcoholdehydrogenati</name>
    <dbReference type="NCBI Taxonomy" id="2547410"/>
    <lineage>
        <taxon>Bacteria</taxon>
        <taxon>Bacillati</taxon>
        <taxon>Bacillota</taxon>
        <taxon>Clostridia</taxon>
        <taxon>Lachnospirales</taxon>
        <taxon>Lachnospiraceae</taxon>
        <taxon>Enterocloster</taxon>
    </lineage>
</organism>
<dbReference type="Pfam" id="PF19568">
    <property type="entry name" value="Spore_III_AA"/>
    <property type="match status" value="1"/>
</dbReference>
<dbReference type="EMBL" id="BAABXL010000001">
    <property type="protein sequence ID" value="GAA6270015.1"/>
    <property type="molecule type" value="Genomic_DNA"/>
</dbReference>
<dbReference type="Gene3D" id="3.40.50.300">
    <property type="entry name" value="P-loop containing nucleotide triphosphate hydrolases"/>
    <property type="match status" value="1"/>
</dbReference>
<evidence type="ECO:0000256" key="2">
    <source>
        <dbReference type="ARBA" id="ARBA00022840"/>
    </source>
</evidence>
<dbReference type="SUPFAM" id="SSF52540">
    <property type="entry name" value="P-loop containing nucleoside triphosphate hydrolases"/>
    <property type="match status" value="1"/>
</dbReference>
<evidence type="ECO:0000259" key="3">
    <source>
        <dbReference type="Pfam" id="PF19568"/>
    </source>
</evidence>
<feature type="domain" description="Stage III sporulation protein AA AAA+ ATPase" evidence="3">
    <location>
        <begin position="1"/>
        <end position="320"/>
    </location>
</feature>
<dbReference type="InterPro" id="IPR027417">
    <property type="entry name" value="P-loop_NTPase"/>
</dbReference>